<dbReference type="Proteomes" id="UP001589670">
    <property type="component" value="Unassembled WGS sequence"/>
</dbReference>
<feature type="chain" id="PRO_5045925918" description="Gluconate 2-dehydrogenase subunit 3 family protein" evidence="1">
    <location>
        <begin position="34"/>
        <end position="163"/>
    </location>
</feature>
<accession>A0ABV5I338</accession>
<proteinExistence type="predicted"/>
<protein>
    <recommendedName>
        <fullName evidence="4">Gluconate 2-dehydrogenase subunit 3 family protein</fullName>
    </recommendedName>
</protein>
<evidence type="ECO:0000256" key="1">
    <source>
        <dbReference type="SAM" id="SignalP"/>
    </source>
</evidence>
<sequence>MTDQPGVIPSRRAALTALAASCLVAIGALPAGAKSQEVRTGALDAFLDTLLPADAFGPAASRLGIGEDLLGYAAEGSDFHRLIALGTEWLDGLDARAFADLPADTRHNVLRYMEQADRAQVPGRFYLVLRQFAMELYHARADTVAGLPLNPAPQPEGYPPPWG</sequence>
<dbReference type="EMBL" id="JBHMEC010000026">
    <property type="protein sequence ID" value="MFB9151105.1"/>
    <property type="molecule type" value="Genomic_DNA"/>
</dbReference>
<evidence type="ECO:0000313" key="2">
    <source>
        <dbReference type="EMBL" id="MFB9151105.1"/>
    </source>
</evidence>
<keyword evidence="3" id="KW-1185">Reference proteome</keyword>
<reference evidence="2 3" key="1">
    <citation type="submission" date="2024-09" db="EMBL/GenBank/DDBJ databases">
        <authorList>
            <person name="Sun Q."/>
            <person name="Mori K."/>
        </authorList>
    </citation>
    <scope>NUCLEOTIDE SEQUENCE [LARGE SCALE GENOMIC DNA]</scope>
    <source>
        <strain evidence="2 3">CECT 9424</strain>
    </source>
</reference>
<organism evidence="2 3">
    <name type="scientific">Roseovarius ramblicola</name>
    <dbReference type="NCBI Taxonomy" id="2022336"/>
    <lineage>
        <taxon>Bacteria</taxon>
        <taxon>Pseudomonadati</taxon>
        <taxon>Pseudomonadota</taxon>
        <taxon>Alphaproteobacteria</taxon>
        <taxon>Rhodobacterales</taxon>
        <taxon>Roseobacteraceae</taxon>
        <taxon>Roseovarius</taxon>
    </lineage>
</organism>
<dbReference type="PROSITE" id="PS51318">
    <property type="entry name" value="TAT"/>
    <property type="match status" value="1"/>
</dbReference>
<evidence type="ECO:0008006" key="4">
    <source>
        <dbReference type="Google" id="ProtNLM"/>
    </source>
</evidence>
<name>A0ABV5I338_9RHOB</name>
<evidence type="ECO:0000313" key="3">
    <source>
        <dbReference type="Proteomes" id="UP001589670"/>
    </source>
</evidence>
<feature type="signal peptide" evidence="1">
    <location>
        <begin position="1"/>
        <end position="33"/>
    </location>
</feature>
<comment type="caution">
    <text evidence="2">The sequence shown here is derived from an EMBL/GenBank/DDBJ whole genome shotgun (WGS) entry which is preliminary data.</text>
</comment>
<gene>
    <name evidence="2" type="ORF">ACFFU4_15245</name>
</gene>
<dbReference type="RefSeq" id="WP_377070673.1">
    <property type="nucleotide sequence ID" value="NZ_JBHMEC010000026.1"/>
</dbReference>
<dbReference type="InterPro" id="IPR006311">
    <property type="entry name" value="TAT_signal"/>
</dbReference>
<keyword evidence="1" id="KW-0732">Signal</keyword>